<evidence type="ECO:0000256" key="4">
    <source>
        <dbReference type="PROSITE-ProRule" id="PRU00169"/>
    </source>
</evidence>
<dbReference type="GO" id="GO:0000156">
    <property type="term" value="F:phosphorelay response regulator activity"/>
    <property type="evidence" value="ECO:0007669"/>
    <property type="project" value="TreeGrafter"/>
</dbReference>
<evidence type="ECO:0000313" key="9">
    <source>
        <dbReference type="Proteomes" id="UP000243002"/>
    </source>
</evidence>
<dbReference type="SUPFAM" id="SSF46894">
    <property type="entry name" value="C-terminal effector domain of the bipartite response regulators"/>
    <property type="match status" value="1"/>
</dbReference>
<dbReference type="RefSeq" id="WP_106633014.1">
    <property type="nucleotide sequence ID" value="NZ_PXXO01000018.1"/>
</dbReference>
<organism evidence="8 9">
    <name type="scientific">Cyanobium usitatum str. Tous</name>
    <dbReference type="NCBI Taxonomy" id="2116684"/>
    <lineage>
        <taxon>Bacteria</taxon>
        <taxon>Bacillati</taxon>
        <taxon>Cyanobacteriota</taxon>
        <taxon>Cyanophyceae</taxon>
        <taxon>Synechococcales</taxon>
        <taxon>Prochlorococcaceae</taxon>
        <taxon>Cyanobium</taxon>
    </lineage>
</organism>
<evidence type="ECO:0000256" key="1">
    <source>
        <dbReference type="ARBA" id="ARBA00022553"/>
    </source>
</evidence>
<name>A0A2P7MRA2_9CYAN</name>
<dbReference type="InterPro" id="IPR011006">
    <property type="entry name" value="CheY-like_superfamily"/>
</dbReference>
<dbReference type="GO" id="GO:0032993">
    <property type="term" value="C:protein-DNA complex"/>
    <property type="evidence" value="ECO:0007669"/>
    <property type="project" value="TreeGrafter"/>
</dbReference>
<gene>
    <name evidence="8" type="ORF">C7K55_12265</name>
</gene>
<keyword evidence="3 5" id="KW-0238">DNA-binding</keyword>
<sequence length="231" mass="25872">MNQPSIRLLLVYSDCTAATCLHQKLGDEGYEVTVCTDAEQATSKLGPSFNWDLLVLDGSLGEAARQLCRQVRTARTPIPVLLLCPGVSETDRVRGLEDGADDVLPSPFGLAECLARCRALVRRHQLGSESSLSLRCGRVSMLVEEHRVCRDGAEVSLSPREFRLLHFFLKHPRRIWSRDELLARVWGESEAVELDPKTVDVHIRWLRLKLEENPAQPSLITTVRGQGYRCG</sequence>
<dbReference type="PANTHER" id="PTHR48111">
    <property type="entry name" value="REGULATOR OF RPOS"/>
    <property type="match status" value="1"/>
</dbReference>
<accession>A0A2P7MRA2</accession>
<reference evidence="8 9" key="1">
    <citation type="journal article" date="2018" name="Environ. Microbiol.">
        <title>Ecological and genomic features of two widespread freshwater picocyanobacteria.</title>
        <authorList>
            <person name="Cabello-Yeves P.J."/>
            <person name="Picazo A."/>
            <person name="Camacho A."/>
            <person name="Callieri C."/>
            <person name="Rosselli R."/>
            <person name="Roda-Garcia J.J."/>
            <person name="Coutinho F.H."/>
            <person name="Rodriguez-Valera F."/>
        </authorList>
    </citation>
    <scope>NUCLEOTIDE SEQUENCE [LARGE SCALE GENOMIC DNA]</scope>
    <source>
        <strain evidence="8 9">Tous</strain>
    </source>
</reference>
<dbReference type="SMART" id="SM00862">
    <property type="entry name" value="Trans_reg_C"/>
    <property type="match status" value="1"/>
</dbReference>
<dbReference type="InterPro" id="IPR001789">
    <property type="entry name" value="Sig_transdc_resp-reg_receiver"/>
</dbReference>
<protein>
    <submittedName>
        <fullName evidence="8">DNA-binding response regulator</fullName>
    </submittedName>
</protein>
<dbReference type="Proteomes" id="UP000243002">
    <property type="component" value="Unassembled WGS sequence"/>
</dbReference>
<dbReference type="AlphaFoldDB" id="A0A2P7MRA2"/>
<dbReference type="EMBL" id="PXXO01000018">
    <property type="protein sequence ID" value="PSJ03685.1"/>
    <property type="molecule type" value="Genomic_DNA"/>
</dbReference>
<dbReference type="OrthoDB" id="508982at2"/>
<keyword evidence="2" id="KW-0902">Two-component regulatory system</keyword>
<dbReference type="GO" id="GO:0000976">
    <property type="term" value="F:transcription cis-regulatory region binding"/>
    <property type="evidence" value="ECO:0007669"/>
    <property type="project" value="TreeGrafter"/>
</dbReference>
<feature type="DNA-binding region" description="OmpR/PhoB-type" evidence="5">
    <location>
        <begin position="131"/>
        <end position="231"/>
    </location>
</feature>
<proteinExistence type="predicted"/>
<dbReference type="InterPro" id="IPR036388">
    <property type="entry name" value="WH-like_DNA-bd_sf"/>
</dbReference>
<evidence type="ECO:0000256" key="3">
    <source>
        <dbReference type="ARBA" id="ARBA00023125"/>
    </source>
</evidence>
<dbReference type="CDD" id="cd00383">
    <property type="entry name" value="trans_reg_C"/>
    <property type="match status" value="1"/>
</dbReference>
<evidence type="ECO:0000256" key="2">
    <source>
        <dbReference type="ARBA" id="ARBA00023012"/>
    </source>
</evidence>
<dbReference type="SUPFAM" id="SSF52172">
    <property type="entry name" value="CheY-like"/>
    <property type="match status" value="1"/>
</dbReference>
<dbReference type="Gene3D" id="3.40.50.2300">
    <property type="match status" value="1"/>
</dbReference>
<dbReference type="PROSITE" id="PS50110">
    <property type="entry name" value="RESPONSE_REGULATORY"/>
    <property type="match status" value="1"/>
</dbReference>
<dbReference type="GO" id="GO:0006355">
    <property type="term" value="P:regulation of DNA-templated transcription"/>
    <property type="evidence" value="ECO:0007669"/>
    <property type="project" value="InterPro"/>
</dbReference>
<dbReference type="InterPro" id="IPR016032">
    <property type="entry name" value="Sig_transdc_resp-reg_C-effctor"/>
</dbReference>
<feature type="domain" description="OmpR/PhoB-type" evidence="7">
    <location>
        <begin position="131"/>
        <end position="231"/>
    </location>
</feature>
<feature type="domain" description="Response regulatory" evidence="6">
    <location>
        <begin position="7"/>
        <end position="121"/>
    </location>
</feature>
<dbReference type="PANTHER" id="PTHR48111:SF40">
    <property type="entry name" value="PHOSPHATE REGULON TRANSCRIPTIONAL REGULATORY PROTEIN PHOB"/>
    <property type="match status" value="1"/>
</dbReference>
<evidence type="ECO:0000313" key="8">
    <source>
        <dbReference type="EMBL" id="PSJ03685.1"/>
    </source>
</evidence>
<keyword evidence="9" id="KW-1185">Reference proteome</keyword>
<dbReference type="Gene3D" id="1.10.10.10">
    <property type="entry name" value="Winged helix-like DNA-binding domain superfamily/Winged helix DNA-binding domain"/>
    <property type="match status" value="1"/>
</dbReference>
<dbReference type="Pfam" id="PF00486">
    <property type="entry name" value="Trans_reg_C"/>
    <property type="match status" value="1"/>
</dbReference>
<evidence type="ECO:0000259" key="7">
    <source>
        <dbReference type="PROSITE" id="PS51755"/>
    </source>
</evidence>
<evidence type="ECO:0000259" key="6">
    <source>
        <dbReference type="PROSITE" id="PS50110"/>
    </source>
</evidence>
<dbReference type="Pfam" id="PF00072">
    <property type="entry name" value="Response_reg"/>
    <property type="match status" value="1"/>
</dbReference>
<dbReference type="GO" id="GO:0005829">
    <property type="term" value="C:cytosol"/>
    <property type="evidence" value="ECO:0007669"/>
    <property type="project" value="TreeGrafter"/>
</dbReference>
<dbReference type="InterPro" id="IPR001867">
    <property type="entry name" value="OmpR/PhoB-type_DNA-bd"/>
</dbReference>
<dbReference type="SMART" id="SM00448">
    <property type="entry name" value="REC"/>
    <property type="match status" value="1"/>
</dbReference>
<keyword evidence="1 4" id="KW-0597">Phosphoprotein</keyword>
<dbReference type="InterPro" id="IPR039420">
    <property type="entry name" value="WalR-like"/>
</dbReference>
<evidence type="ECO:0000256" key="5">
    <source>
        <dbReference type="PROSITE-ProRule" id="PRU01091"/>
    </source>
</evidence>
<comment type="caution">
    <text evidence="8">The sequence shown here is derived from an EMBL/GenBank/DDBJ whole genome shotgun (WGS) entry which is preliminary data.</text>
</comment>
<dbReference type="PROSITE" id="PS51755">
    <property type="entry name" value="OMPR_PHOB"/>
    <property type="match status" value="1"/>
</dbReference>
<feature type="modified residue" description="4-aspartylphosphate" evidence="4">
    <location>
        <position position="57"/>
    </location>
</feature>